<proteinExistence type="predicted"/>
<feature type="region of interest" description="Disordered" evidence="1">
    <location>
        <begin position="55"/>
        <end position="75"/>
    </location>
</feature>
<evidence type="ECO:0000256" key="1">
    <source>
        <dbReference type="SAM" id="MobiDB-lite"/>
    </source>
</evidence>
<reference evidence="2" key="1">
    <citation type="submission" date="2022-07" db="EMBL/GenBank/DDBJ databases">
        <title>Phylogenomic reconstructions and comparative analyses of Kickxellomycotina fungi.</title>
        <authorList>
            <person name="Reynolds N.K."/>
            <person name="Stajich J.E."/>
            <person name="Barry K."/>
            <person name="Grigoriev I.V."/>
            <person name="Crous P."/>
            <person name="Smith M.E."/>
        </authorList>
    </citation>
    <scope>NUCLEOTIDE SEQUENCE</scope>
    <source>
        <strain evidence="2">NBRC 105413</strain>
    </source>
</reference>
<evidence type="ECO:0000313" key="2">
    <source>
        <dbReference type="EMBL" id="KAJ1643717.1"/>
    </source>
</evidence>
<gene>
    <name evidence="2" type="ORF">LPJ64_004536</name>
</gene>
<dbReference type="EMBL" id="JANBOH010000227">
    <property type="protein sequence ID" value="KAJ1643717.1"/>
    <property type="molecule type" value="Genomic_DNA"/>
</dbReference>
<name>A0A9W7XI39_9FUNG</name>
<dbReference type="Proteomes" id="UP001145021">
    <property type="component" value="Unassembled WGS sequence"/>
</dbReference>
<comment type="caution">
    <text evidence="2">The sequence shown here is derived from an EMBL/GenBank/DDBJ whole genome shotgun (WGS) entry which is preliminary data.</text>
</comment>
<keyword evidence="3" id="KW-1185">Reference proteome</keyword>
<accession>A0A9W7XI39</accession>
<organism evidence="2 3">
    <name type="scientific">Coemansia asiatica</name>
    <dbReference type="NCBI Taxonomy" id="1052880"/>
    <lineage>
        <taxon>Eukaryota</taxon>
        <taxon>Fungi</taxon>
        <taxon>Fungi incertae sedis</taxon>
        <taxon>Zoopagomycota</taxon>
        <taxon>Kickxellomycotina</taxon>
        <taxon>Kickxellomycetes</taxon>
        <taxon>Kickxellales</taxon>
        <taxon>Kickxellaceae</taxon>
        <taxon>Coemansia</taxon>
    </lineage>
</organism>
<evidence type="ECO:0000313" key="3">
    <source>
        <dbReference type="Proteomes" id="UP001145021"/>
    </source>
</evidence>
<feature type="compositionally biased region" description="Polar residues" evidence="1">
    <location>
        <begin position="59"/>
        <end position="75"/>
    </location>
</feature>
<dbReference type="AlphaFoldDB" id="A0A9W7XI39"/>
<protein>
    <submittedName>
        <fullName evidence="2">Uncharacterized protein</fullName>
    </submittedName>
</protein>
<sequence>MSVYYQAPRISTKELLVPVYSQHSARHSRSSSTSTMVSSPILLPMAAEPLAFLHPPLTPSRSESPASPHATTLKNTETYRKYSPVPFTLSARRDSLFGAAERPINGDNMDFDELDIEATHDDDDDDTAFFVNGLSSWDEGVFQMDVAEVPDIVGLTRKNELCSDSLAFKPGCRPKPWSVRPLDSYDSDDAQIRAIDDDDNEFYF</sequence>